<keyword evidence="12" id="KW-1185">Reference proteome</keyword>
<dbReference type="GO" id="GO:0008153">
    <property type="term" value="P:4-aminobenzoate biosynthetic process"/>
    <property type="evidence" value="ECO:0007669"/>
    <property type="project" value="UniProtKB-UniRule"/>
</dbReference>
<evidence type="ECO:0000256" key="3">
    <source>
        <dbReference type="ARBA" id="ARBA00011738"/>
    </source>
</evidence>
<dbReference type="Gene3D" id="3.30.470.10">
    <property type="match status" value="1"/>
</dbReference>
<gene>
    <name evidence="11" type="primary">pabC</name>
    <name evidence="11" type="ORF">HVA01_11490</name>
</gene>
<proteinExistence type="inferred from homology"/>
<keyword evidence="6 11" id="KW-0456">Lyase</keyword>
<dbReference type="InterPro" id="IPR001544">
    <property type="entry name" value="Aminotrans_IV"/>
</dbReference>
<dbReference type="GO" id="GO:0030170">
    <property type="term" value="F:pyridoxal phosphate binding"/>
    <property type="evidence" value="ECO:0007669"/>
    <property type="project" value="InterPro"/>
</dbReference>
<keyword evidence="5" id="KW-0289">Folate biosynthesis</keyword>
<organism evidence="11 12">
    <name type="scientific">Halovibrio variabilis</name>
    <dbReference type="NCBI Taxonomy" id="31910"/>
    <lineage>
        <taxon>Bacteria</taxon>
        <taxon>Pseudomonadati</taxon>
        <taxon>Pseudomonadota</taxon>
        <taxon>Gammaproteobacteria</taxon>
        <taxon>Oceanospirillales</taxon>
        <taxon>Halomonadaceae</taxon>
        <taxon>Halovibrio</taxon>
    </lineage>
</organism>
<keyword evidence="4" id="KW-0663">Pyridoxal phosphate</keyword>
<evidence type="ECO:0000256" key="1">
    <source>
        <dbReference type="ARBA" id="ARBA00001933"/>
    </source>
</evidence>
<protein>
    <recommendedName>
        <fullName evidence="8 10">Aminodeoxychorismate lyase</fullName>
        <ecNumber evidence="8 10">4.1.3.38</ecNumber>
    </recommendedName>
</protein>
<comment type="caution">
    <text evidence="11">The sequence shown here is derived from an EMBL/GenBank/DDBJ whole genome shotgun (WGS) entry which is preliminary data.</text>
</comment>
<name>A0A511UPS9_9GAMM</name>
<evidence type="ECO:0000256" key="4">
    <source>
        <dbReference type="ARBA" id="ARBA00022898"/>
    </source>
</evidence>
<dbReference type="GO" id="GO:0005829">
    <property type="term" value="C:cytosol"/>
    <property type="evidence" value="ECO:0007669"/>
    <property type="project" value="TreeGrafter"/>
</dbReference>
<evidence type="ECO:0000256" key="2">
    <source>
        <dbReference type="ARBA" id="ARBA00009320"/>
    </source>
</evidence>
<evidence type="ECO:0000256" key="10">
    <source>
        <dbReference type="NCBIfam" id="TIGR03461"/>
    </source>
</evidence>
<comment type="cofactor">
    <cofactor evidence="1">
        <name>pyridoxal 5'-phosphate</name>
        <dbReference type="ChEBI" id="CHEBI:597326"/>
    </cofactor>
</comment>
<dbReference type="InterPro" id="IPR036038">
    <property type="entry name" value="Aminotransferase-like"/>
</dbReference>
<sequence length="286" mass="30949">MVSRPVGFEQQASSGALGSVDLGPADLVPFDDRGLAYGDGLFETVLLRAGAPVLWEHHRARLALGCDRLGIPFPCQDALDATWQGDPTAELEVLKLILTRGSGGRGYAEPESITPRLLSRRTPFQPVVKRWQEGVRVRLCNLRLGHQPYLAGIKHLNRLENVLARREWRDASIAEGLLADSAGRVVEATSMNVFWQQAGALFTPPLDQCGVAGTLRAALIDQGAVTQAALPLGELSAVDQLWVANSVQGVWPVTTLFSTNGSRLQRWPLPASDPLQCLAHPLLGFA</sequence>
<dbReference type="EC" id="4.1.3.38" evidence="8 10"/>
<dbReference type="PANTHER" id="PTHR42743:SF2">
    <property type="entry name" value="AMINODEOXYCHORISMATE LYASE"/>
    <property type="match status" value="1"/>
</dbReference>
<reference evidence="11 12" key="1">
    <citation type="submission" date="2019-07" db="EMBL/GenBank/DDBJ databases">
        <title>Whole genome shotgun sequence of Halomonas variabilis NBRC 102410.</title>
        <authorList>
            <person name="Hosoyama A."/>
            <person name="Uohara A."/>
            <person name="Ohji S."/>
            <person name="Ichikawa N."/>
        </authorList>
    </citation>
    <scope>NUCLEOTIDE SEQUENCE [LARGE SCALE GENOMIC DNA]</scope>
    <source>
        <strain evidence="11 12">NBRC 102410</strain>
    </source>
</reference>
<dbReference type="Pfam" id="PF01063">
    <property type="entry name" value="Aminotran_4"/>
    <property type="match status" value="1"/>
</dbReference>
<evidence type="ECO:0000256" key="9">
    <source>
        <dbReference type="ARBA" id="ARBA00049529"/>
    </source>
</evidence>
<comment type="subunit">
    <text evidence="3">Homodimer.</text>
</comment>
<comment type="catalytic activity">
    <reaction evidence="9">
        <text>4-amino-4-deoxychorismate = 4-aminobenzoate + pyruvate + H(+)</text>
        <dbReference type="Rhea" id="RHEA:16201"/>
        <dbReference type="ChEBI" id="CHEBI:15361"/>
        <dbReference type="ChEBI" id="CHEBI:15378"/>
        <dbReference type="ChEBI" id="CHEBI:17836"/>
        <dbReference type="ChEBI" id="CHEBI:58406"/>
        <dbReference type="EC" id="4.1.3.38"/>
    </reaction>
</comment>
<evidence type="ECO:0000256" key="5">
    <source>
        <dbReference type="ARBA" id="ARBA00022909"/>
    </source>
</evidence>
<dbReference type="InterPro" id="IPR050571">
    <property type="entry name" value="Class-IV_PLP-Dep_Aminotrnsfr"/>
</dbReference>
<comment type="similarity">
    <text evidence="2">Belongs to the class-IV pyridoxal-phosphate-dependent aminotransferase family.</text>
</comment>
<dbReference type="Proteomes" id="UP000321303">
    <property type="component" value="Unassembled WGS sequence"/>
</dbReference>
<dbReference type="PANTHER" id="PTHR42743">
    <property type="entry name" value="AMINO-ACID AMINOTRANSFERASE"/>
    <property type="match status" value="1"/>
</dbReference>
<comment type="pathway">
    <text evidence="7">Cofactor biosynthesis; tetrahydrofolate biosynthesis; 4-aminobenzoate from chorismate: step 2/2.</text>
</comment>
<dbReference type="AlphaFoldDB" id="A0A511UPS9"/>
<dbReference type="GO" id="GO:0008696">
    <property type="term" value="F:4-amino-4-deoxychorismate lyase activity"/>
    <property type="evidence" value="ECO:0007669"/>
    <property type="project" value="UniProtKB-UniRule"/>
</dbReference>
<evidence type="ECO:0000313" key="11">
    <source>
        <dbReference type="EMBL" id="GEN27503.1"/>
    </source>
</evidence>
<dbReference type="InterPro" id="IPR017824">
    <property type="entry name" value="Aminodeoxychorismate_lyase_IV"/>
</dbReference>
<evidence type="ECO:0000256" key="6">
    <source>
        <dbReference type="ARBA" id="ARBA00023239"/>
    </source>
</evidence>
<dbReference type="GO" id="GO:0046656">
    <property type="term" value="P:folic acid biosynthetic process"/>
    <property type="evidence" value="ECO:0007669"/>
    <property type="project" value="UniProtKB-KW"/>
</dbReference>
<dbReference type="Gene3D" id="3.20.10.10">
    <property type="entry name" value="D-amino Acid Aminotransferase, subunit A, domain 2"/>
    <property type="match status" value="1"/>
</dbReference>
<dbReference type="InterPro" id="IPR043132">
    <property type="entry name" value="BCAT-like_C"/>
</dbReference>
<dbReference type="SUPFAM" id="SSF56752">
    <property type="entry name" value="D-aminoacid aminotransferase-like PLP-dependent enzymes"/>
    <property type="match status" value="1"/>
</dbReference>
<dbReference type="NCBIfam" id="TIGR03461">
    <property type="entry name" value="pabC_Proteo"/>
    <property type="match status" value="1"/>
</dbReference>
<dbReference type="OrthoDB" id="9805628at2"/>
<accession>A0A511UPS9</accession>
<evidence type="ECO:0000313" key="12">
    <source>
        <dbReference type="Proteomes" id="UP000321303"/>
    </source>
</evidence>
<dbReference type="InterPro" id="IPR043131">
    <property type="entry name" value="BCAT-like_N"/>
</dbReference>
<dbReference type="EMBL" id="BJXV01000006">
    <property type="protein sequence ID" value="GEN27503.1"/>
    <property type="molecule type" value="Genomic_DNA"/>
</dbReference>
<evidence type="ECO:0000256" key="7">
    <source>
        <dbReference type="ARBA" id="ARBA00035633"/>
    </source>
</evidence>
<dbReference type="RefSeq" id="WP_146873848.1">
    <property type="nucleotide sequence ID" value="NZ_BJXV01000006.1"/>
</dbReference>
<evidence type="ECO:0000256" key="8">
    <source>
        <dbReference type="ARBA" id="ARBA00035676"/>
    </source>
</evidence>